<reference evidence="2 3" key="1">
    <citation type="journal article" date="2012" name="Science">
        <title>The Paleozoic origin of enzymatic lignin decomposition reconstructed from 31 fungal genomes.</title>
        <authorList>
            <person name="Floudas D."/>
            <person name="Binder M."/>
            <person name="Riley R."/>
            <person name="Barry K."/>
            <person name="Blanchette R.A."/>
            <person name="Henrissat B."/>
            <person name="Martinez A.T."/>
            <person name="Otillar R."/>
            <person name="Spatafora J.W."/>
            <person name="Yadav J.S."/>
            <person name="Aerts A."/>
            <person name="Benoit I."/>
            <person name="Boyd A."/>
            <person name="Carlson A."/>
            <person name="Copeland A."/>
            <person name="Coutinho P.M."/>
            <person name="de Vries R.P."/>
            <person name="Ferreira P."/>
            <person name="Findley K."/>
            <person name="Foster B."/>
            <person name="Gaskell J."/>
            <person name="Glotzer D."/>
            <person name="Gorecki P."/>
            <person name="Heitman J."/>
            <person name="Hesse C."/>
            <person name="Hori C."/>
            <person name="Igarashi K."/>
            <person name="Jurgens J.A."/>
            <person name="Kallen N."/>
            <person name="Kersten P."/>
            <person name="Kohler A."/>
            <person name="Kuees U."/>
            <person name="Kumar T.K.A."/>
            <person name="Kuo A."/>
            <person name="LaButti K."/>
            <person name="Larrondo L.F."/>
            <person name="Lindquist E."/>
            <person name="Ling A."/>
            <person name="Lombard V."/>
            <person name="Lucas S."/>
            <person name="Lundell T."/>
            <person name="Martin R."/>
            <person name="McLaughlin D.J."/>
            <person name="Morgenstern I."/>
            <person name="Morin E."/>
            <person name="Murat C."/>
            <person name="Nagy L.G."/>
            <person name="Nolan M."/>
            <person name="Ohm R.A."/>
            <person name="Patyshakuliyeva A."/>
            <person name="Rokas A."/>
            <person name="Ruiz-Duenas F.J."/>
            <person name="Sabat G."/>
            <person name="Salamov A."/>
            <person name="Samejima M."/>
            <person name="Schmutz J."/>
            <person name="Slot J.C."/>
            <person name="St John F."/>
            <person name="Stenlid J."/>
            <person name="Sun H."/>
            <person name="Sun S."/>
            <person name="Syed K."/>
            <person name="Tsang A."/>
            <person name="Wiebenga A."/>
            <person name="Young D."/>
            <person name="Pisabarro A."/>
            <person name="Eastwood D.C."/>
            <person name="Martin F."/>
            <person name="Cullen D."/>
            <person name="Grigoriev I.V."/>
            <person name="Hibbett D.S."/>
        </authorList>
    </citation>
    <scope>NUCLEOTIDE SEQUENCE</scope>
    <source>
        <strain evidence="3">FP-58527</strain>
    </source>
</reference>
<gene>
    <name evidence="2" type="ORF">FOMPIDRAFT_1017869</name>
</gene>
<sequence>MSADLAACFASHLRVSESSQDADMEVASTSSETSDSDTDISMDDATEGPYEIRFPGRNPRHEGVPMRLLIDNPFNTPFMRDDAADEPVALFECYRREHITLAFELCGEADTDLIRIKDSTSEPVTVRALAEDIARCYLEFMRQRSGDLDSKNPALCGVSFQQLHLVALHSTDGVNWAAETQ</sequence>
<feature type="compositionally biased region" description="Acidic residues" evidence="1">
    <location>
        <begin position="34"/>
        <end position="46"/>
    </location>
</feature>
<evidence type="ECO:0000256" key="1">
    <source>
        <dbReference type="SAM" id="MobiDB-lite"/>
    </source>
</evidence>
<keyword evidence="3" id="KW-1185">Reference proteome</keyword>
<dbReference type="InParanoid" id="S8E430"/>
<dbReference type="OrthoDB" id="2801727at2759"/>
<dbReference type="EMBL" id="KE504168">
    <property type="protein sequence ID" value="EPS98148.1"/>
    <property type="molecule type" value="Genomic_DNA"/>
</dbReference>
<dbReference type="HOGENOM" id="CLU_1489064_0_0_1"/>
<evidence type="ECO:0000313" key="3">
    <source>
        <dbReference type="Proteomes" id="UP000015241"/>
    </source>
</evidence>
<dbReference type="AlphaFoldDB" id="S8E430"/>
<feature type="region of interest" description="Disordered" evidence="1">
    <location>
        <begin position="19"/>
        <end position="59"/>
    </location>
</feature>
<organism evidence="2 3">
    <name type="scientific">Fomitopsis schrenkii</name>
    <name type="common">Brown rot fungus</name>
    <dbReference type="NCBI Taxonomy" id="2126942"/>
    <lineage>
        <taxon>Eukaryota</taxon>
        <taxon>Fungi</taxon>
        <taxon>Dikarya</taxon>
        <taxon>Basidiomycota</taxon>
        <taxon>Agaricomycotina</taxon>
        <taxon>Agaricomycetes</taxon>
        <taxon>Polyporales</taxon>
        <taxon>Fomitopsis</taxon>
    </lineage>
</organism>
<name>S8E430_FOMSC</name>
<dbReference type="Proteomes" id="UP000015241">
    <property type="component" value="Unassembled WGS sequence"/>
</dbReference>
<evidence type="ECO:0000313" key="2">
    <source>
        <dbReference type="EMBL" id="EPS98148.1"/>
    </source>
</evidence>
<protein>
    <submittedName>
        <fullName evidence="2">Uncharacterized protein</fullName>
    </submittedName>
</protein>
<accession>S8E430</accession>
<proteinExistence type="predicted"/>